<evidence type="ECO:0000313" key="3">
    <source>
        <dbReference type="EMBL" id="RYN71895.1"/>
    </source>
</evidence>
<name>A0A4Q4N8M1_ALTAL</name>
<dbReference type="AlphaFoldDB" id="A0A4Q4N8M1"/>
<accession>A0A4Q4N8M1</accession>
<evidence type="ECO:0000259" key="1">
    <source>
        <dbReference type="Pfam" id="PF06985"/>
    </source>
</evidence>
<evidence type="ECO:0000313" key="4">
    <source>
        <dbReference type="Proteomes" id="UP000291422"/>
    </source>
</evidence>
<feature type="domain" description="DUF8212" evidence="2">
    <location>
        <begin position="229"/>
        <end position="254"/>
    </location>
</feature>
<feature type="domain" description="Heterokaryon incompatibility" evidence="1">
    <location>
        <begin position="25"/>
        <end position="113"/>
    </location>
</feature>
<gene>
    <name evidence="3" type="ORF">AA0117_g9074</name>
</gene>
<dbReference type="InterPro" id="IPR010730">
    <property type="entry name" value="HET"/>
</dbReference>
<reference evidence="4" key="1">
    <citation type="journal article" date="2019" name="bioRxiv">
        <title>Genomics, evolutionary history and diagnostics of the Alternaria alternata species group including apple and Asian pear pathotypes.</title>
        <authorList>
            <person name="Armitage A.D."/>
            <person name="Cockerton H.M."/>
            <person name="Sreenivasaprasad S."/>
            <person name="Woodhall J.W."/>
            <person name="Lane C.R."/>
            <person name="Harrison R.J."/>
            <person name="Clarkson J.P."/>
        </authorList>
    </citation>
    <scope>NUCLEOTIDE SEQUENCE [LARGE SCALE GENOMIC DNA]</scope>
    <source>
        <strain evidence="4">FERA 1177</strain>
    </source>
</reference>
<dbReference type="PANTHER" id="PTHR10622">
    <property type="entry name" value="HET DOMAIN-CONTAINING PROTEIN"/>
    <property type="match status" value="1"/>
</dbReference>
<dbReference type="EMBL" id="PDXD01000029">
    <property type="protein sequence ID" value="RYN71895.1"/>
    <property type="molecule type" value="Genomic_DNA"/>
</dbReference>
<dbReference type="InterPro" id="IPR058525">
    <property type="entry name" value="DUF8212"/>
</dbReference>
<comment type="caution">
    <text evidence="3">The sequence shown here is derived from an EMBL/GenBank/DDBJ whole genome shotgun (WGS) entry which is preliminary data.</text>
</comment>
<protein>
    <submittedName>
        <fullName evidence="3">Uncharacterized protein</fullName>
    </submittedName>
</protein>
<dbReference type="Pfam" id="PF06985">
    <property type="entry name" value="HET"/>
    <property type="match status" value="1"/>
</dbReference>
<dbReference type="VEuPathDB" id="FungiDB:CC77DRAFT_894524"/>
<evidence type="ECO:0000259" key="2">
    <source>
        <dbReference type="Pfam" id="PF26640"/>
    </source>
</evidence>
<dbReference type="PANTHER" id="PTHR10622:SF10">
    <property type="entry name" value="HET DOMAIN-CONTAINING PROTEIN"/>
    <property type="match status" value="1"/>
</dbReference>
<dbReference type="Pfam" id="PF26640">
    <property type="entry name" value="DUF8212"/>
    <property type="match status" value="1"/>
</dbReference>
<proteinExistence type="predicted"/>
<dbReference type="Proteomes" id="UP000291422">
    <property type="component" value="Unassembled WGS sequence"/>
</dbReference>
<sequence>MRLLKVESGGNFSLVQLERDKMQPYAVLSHVWGETDQELTFKDIMDKTGKQKAGYEKIDFCAKQAEEDKIQYIWVDTCCIDKSSSAELSEAINSMYHWYENATKCYAYLSDVSYPERTSRGQGTPVDFPTSRWFERGWTLQELIAPQDVVFYSKEWRLIGTKSTLARDLQKITGIDGRVLEGAHPSLCSVADRMSWAAKRKTTREEDVAYSLLGIFDVNMPLLYGERGKAFIRLQEEIMKASDDQSVFAWTSSDSNFYAGLLATSPEYFDTSRSITSPGYSNGSEPSVMTSRGIRATFDLEWKYFEDGTHFARLACHRAEDSHQYAILLQHIQGYQYIRISPSILEAFDPQKQNVFSFPTIRKTVYVRQNLFSPLQLSRFPRSTNGRNNIRWFWFRSTGDLRLSELVASAVSLPDIALFGLGMQQTGRVLITYGASEDQKMSIHFGIHDNHPFCRLEDFDDVTEDISSWVESGLGMNDHRPIRKREGGAMANRAAYGESTTFMTARASQVKIRSFWCTVITLCLKTVG</sequence>
<organism evidence="3 4">
    <name type="scientific">Alternaria alternata</name>
    <name type="common">Alternaria rot fungus</name>
    <name type="synonym">Torula alternata</name>
    <dbReference type="NCBI Taxonomy" id="5599"/>
    <lineage>
        <taxon>Eukaryota</taxon>
        <taxon>Fungi</taxon>
        <taxon>Dikarya</taxon>
        <taxon>Ascomycota</taxon>
        <taxon>Pezizomycotina</taxon>
        <taxon>Dothideomycetes</taxon>
        <taxon>Pleosporomycetidae</taxon>
        <taxon>Pleosporales</taxon>
        <taxon>Pleosporineae</taxon>
        <taxon>Pleosporaceae</taxon>
        <taxon>Alternaria</taxon>
        <taxon>Alternaria sect. Alternaria</taxon>
        <taxon>Alternaria alternata complex</taxon>
    </lineage>
</organism>